<feature type="chain" id="PRO_5043713348" description="Lipoprotein" evidence="2">
    <location>
        <begin position="24"/>
        <end position="762"/>
    </location>
</feature>
<evidence type="ECO:0000256" key="2">
    <source>
        <dbReference type="SAM" id="SignalP"/>
    </source>
</evidence>
<gene>
    <name evidence="3" type="ORF">MFERI14822_00543</name>
</gene>
<dbReference type="EMBL" id="CP104008">
    <property type="protein sequence ID" value="WFQ92753.1"/>
    <property type="molecule type" value="Genomic_DNA"/>
</dbReference>
<feature type="region of interest" description="Disordered" evidence="1">
    <location>
        <begin position="25"/>
        <end position="97"/>
    </location>
</feature>
<evidence type="ECO:0000313" key="4">
    <source>
        <dbReference type="Proteomes" id="UP001178743"/>
    </source>
</evidence>
<proteinExistence type="predicted"/>
<protein>
    <recommendedName>
        <fullName evidence="5">Lipoprotein</fullName>
    </recommendedName>
</protein>
<feature type="compositionally biased region" description="Low complexity" evidence="1">
    <location>
        <begin position="37"/>
        <end position="60"/>
    </location>
</feature>
<evidence type="ECO:0008006" key="5">
    <source>
        <dbReference type="Google" id="ProtNLM"/>
    </source>
</evidence>
<evidence type="ECO:0000256" key="1">
    <source>
        <dbReference type="SAM" id="MobiDB-lite"/>
    </source>
</evidence>
<feature type="compositionally biased region" description="Acidic residues" evidence="1">
    <location>
        <begin position="79"/>
        <end position="88"/>
    </location>
</feature>
<dbReference type="RefSeq" id="WP_278307366.1">
    <property type="nucleotide sequence ID" value="NZ_CP104008.1"/>
</dbReference>
<feature type="signal peptide" evidence="2">
    <location>
        <begin position="1"/>
        <end position="23"/>
    </location>
</feature>
<organism evidence="3 4">
    <name type="scientific">Mycoplasma feriruminatoris</name>
    <dbReference type="NCBI Taxonomy" id="1179777"/>
    <lineage>
        <taxon>Bacteria</taxon>
        <taxon>Bacillati</taxon>
        <taxon>Mycoplasmatota</taxon>
        <taxon>Mollicutes</taxon>
        <taxon>Mycoplasmataceae</taxon>
        <taxon>Mycoplasma</taxon>
    </lineage>
</organism>
<keyword evidence="2" id="KW-0732">Signal</keyword>
<dbReference type="Proteomes" id="UP001178743">
    <property type="component" value="Chromosome"/>
</dbReference>
<reference evidence="3" key="1">
    <citation type="submission" date="2022-06" db="EMBL/GenBank/DDBJ databases">
        <title>Comparative genomic analysis of Mycoplasma feriruminatoris and the Mycoplasma mycoides cluster.</title>
        <authorList>
            <person name="Baby V."/>
            <person name="Ambroset C."/>
            <person name="Gaurivaud P."/>
            <person name="Boury C."/>
            <person name="Guichoux E."/>
            <person name="Lartigue C."/>
            <person name="Tardy F."/>
            <person name="Sirand-Pugnet P."/>
        </authorList>
    </citation>
    <scope>NUCLEOTIDE SEQUENCE</scope>
    <source>
        <strain evidence="3">L14822</strain>
    </source>
</reference>
<evidence type="ECO:0000313" key="3">
    <source>
        <dbReference type="EMBL" id="WFQ92753.1"/>
    </source>
</evidence>
<name>A0AAX3TF32_9MOLU</name>
<feature type="compositionally biased region" description="Acidic residues" evidence="1">
    <location>
        <begin position="61"/>
        <end position="70"/>
    </location>
</feature>
<sequence length="762" mass="87779">MKKLLRVLAIFGFATMTTGSVIACTKQKPQPKKPDQSDTSDSNTDTSDNNTDTSDSNTDNSGDEPVEEVIDPNSRPDSDDNEADDNDINDNASQIRQKNDLIQQFNSEIRDVYNETIRPYINSRTAILSRRTDDSEDFFARQNFSKLSKKIDPNKDNDGYQKFYDNLDEKEQSEFNKSLENVLDISTAIDKFKQKLNKLGTDKYRILLNGFNDNNWIKGIKFRFDDSKMKFFENKDSFDSTIKLVIDFSYQYKDTVDQVKNETISNELVINVSSEEVVIDLLKNIKKLWSNLLLSNDDLLKVDFETLKKASKDLTVQDLLTASTNSYKSAISKHNEELSEKIKDKILEKLIKSSGNEVVKNFKISYKDDQEKIDSEKSHTKLKIGALEQETLDDNGNSVFSGLVTAYKQLHLYFGEVKTNEKIDLLETKKGNGQLVEELLDPWIAKMQNYKDQFKQTLLDTYSEFNESTDKLEEQFKNSDIFKNMYKTVTSIENFELQGLRLTLASGFVHDLGNISFNYAVELDPNDSKLDFDNTKELKEKTYKQSSIFNAYYKGIETLLIQFHKFYGIKKGNPNYPKNDKNQWLVSVTKRLLFNMTGRPENVKTRNNEDFNIWSEWKKYLNGDGKKTAITTDLSEFYSLDFNSDVKKIKEEYLISKIPGVTEFKLFQTQNPKETICLQEQNYESSYLVQVMNKEGKYVYKSIPVPSSKGIVANKSGAERLPLEFGMQTDLFNWKLTSGSFFSYHLTDVTMIGNIEEQADTN</sequence>
<dbReference type="PROSITE" id="PS51257">
    <property type="entry name" value="PROKAR_LIPOPROTEIN"/>
    <property type="match status" value="1"/>
</dbReference>
<accession>A0AAX3TF32</accession>
<dbReference type="AlphaFoldDB" id="A0AAX3TF32"/>